<organism evidence="1 2">
    <name type="scientific">Sinorhizobium fredii (strain USDA 257)</name>
    <dbReference type="NCBI Taxonomy" id="1185652"/>
    <lineage>
        <taxon>Bacteria</taxon>
        <taxon>Pseudomonadati</taxon>
        <taxon>Pseudomonadota</taxon>
        <taxon>Alphaproteobacteria</taxon>
        <taxon>Hyphomicrobiales</taxon>
        <taxon>Rhizobiaceae</taxon>
        <taxon>Sinorhizobium/Ensifer group</taxon>
        <taxon>Sinorhizobium</taxon>
    </lineage>
</organism>
<accession>I3X0W4</accession>
<dbReference type="EMBL" id="CP003563">
    <property type="protein sequence ID" value="AFL49520.1"/>
    <property type="molecule type" value="Genomic_DNA"/>
</dbReference>
<dbReference type="AlphaFoldDB" id="I3X0W4"/>
<evidence type="ECO:0000313" key="1">
    <source>
        <dbReference type="EMBL" id="AFL49520.1"/>
    </source>
</evidence>
<name>I3X0W4_SINF2</name>
<dbReference type="HOGENOM" id="CLU_3140712_0_0_5"/>
<dbReference type="PATRIC" id="fig|1185652.3.peg.965"/>
<reference evidence="1 2" key="1">
    <citation type="journal article" date="2012" name="J. Bacteriol.">
        <title>Complete genome sequence of the broad-host-range strain Sinorhizobium fredii USDA257.</title>
        <authorList>
            <person name="Schuldes J."/>
            <person name="Rodriguez Orbegoso M."/>
            <person name="Schmeisser C."/>
            <person name="Krishnan H.B."/>
            <person name="Daniel R."/>
            <person name="Streit W.R."/>
        </authorList>
    </citation>
    <scope>NUCLEOTIDE SEQUENCE [LARGE SCALE GENOMIC DNA]</scope>
    <source>
        <strain evidence="1 2">USDA 257</strain>
    </source>
</reference>
<evidence type="ECO:0000313" key="2">
    <source>
        <dbReference type="Proteomes" id="UP000006180"/>
    </source>
</evidence>
<sequence>MLSRSCEREPIGRRATKRIAATDAIAHLPHGSVAVIVIWPIRVSAYPGG</sequence>
<dbReference type="Proteomes" id="UP000006180">
    <property type="component" value="Chromosome"/>
</dbReference>
<dbReference type="KEGG" id="sfd:USDA257_c09280"/>
<dbReference type="STRING" id="1185652.USDA257_c09280"/>
<proteinExistence type="predicted"/>
<protein>
    <submittedName>
        <fullName evidence="1">Uncharacterized protein</fullName>
    </submittedName>
</protein>
<gene>
    <name evidence="1" type="ORF">USDA257_c09280</name>
</gene>